<dbReference type="PANTHER" id="PTHR11439:SF495">
    <property type="entry name" value="REVERSE TRANSCRIPTASE, RNA-DEPENDENT DNA POLYMERASE-RELATED"/>
    <property type="match status" value="1"/>
</dbReference>
<organism evidence="5">
    <name type="scientific">Tanacetum cinerariifolium</name>
    <name type="common">Dalmatian daisy</name>
    <name type="synonym">Chrysanthemum cinerariifolium</name>
    <dbReference type="NCBI Taxonomy" id="118510"/>
    <lineage>
        <taxon>Eukaryota</taxon>
        <taxon>Viridiplantae</taxon>
        <taxon>Streptophyta</taxon>
        <taxon>Embryophyta</taxon>
        <taxon>Tracheophyta</taxon>
        <taxon>Spermatophyta</taxon>
        <taxon>Magnoliopsida</taxon>
        <taxon>eudicotyledons</taxon>
        <taxon>Gunneridae</taxon>
        <taxon>Pentapetalae</taxon>
        <taxon>asterids</taxon>
        <taxon>campanulids</taxon>
        <taxon>Asterales</taxon>
        <taxon>Asteraceae</taxon>
        <taxon>Asteroideae</taxon>
        <taxon>Anthemideae</taxon>
        <taxon>Anthemidinae</taxon>
        <taxon>Tanacetum</taxon>
    </lineage>
</organism>
<evidence type="ECO:0000313" key="5">
    <source>
        <dbReference type="EMBL" id="GEU72636.1"/>
    </source>
</evidence>
<dbReference type="PANTHER" id="PTHR11439">
    <property type="entry name" value="GAG-POL-RELATED RETROTRANSPOSON"/>
    <property type="match status" value="1"/>
</dbReference>
<dbReference type="InterPro" id="IPR013103">
    <property type="entry name" value="RVT_2"/>
</dbReference>
<feature type="compositionally biased region" description="Polar residues" evidence="2">
    <location>
        <begin position="606"/>
        <end position="616"/>
    </location>
</feature>
<dbReference type="AlphaFoldDB" id="A0A6L2MF64"/>
<dbReference type="CDD" id="cd09272">
    <property type="entry name" value="RNase_HI_RT_Ty1"/>
    <property type="match status" value="1"/>
</dbReference>
<feature type="region of interest" description="Disordered" evidence="2">
    <location>
        <begin position="606"/>
        <end position="667"/>
    </location>
</feature>
<feature type="compositionally biased region" description="Polar residues" evidence="2">
    <location>
        <begin position="86"/>
        <end position="96"/>
    </location>
</feature>
<dbReference type="EMBL" id="BKCJ010006532">
    <property type="protein sequence ID" value="GEU72636.1"/>
    <property type="molecule type" value="Genomic_DNA"/>
</dbReference>
<accession>A0A6L2MF64</accession>
<dbReference type="Pfam" id="PF07727">
    <property type="entry name" value="RVT_2"/>
    <property type="match status" value="1"/>
</dbReference>
<evidence type="ECO:0000259" key="4">
    <source>
        <dbReference type="Pfam" id="PF25597"/>
    </source>
</evidence>
<evidence type="ECO:0000256" key="1">
    <source>
        <dbReference type="SAM" id="Coils"/>
    </source>
</evidence>
<comment type="caution">
    <text evidence="5">The sequence shown here is derived from an EMBL/GenBank/DDBJ whole genome shotgun (WGS) entry which is preliminary data.</text>
</comment>
<feature type="compositionally biased region" description="Polar residues" evidence="2">
    <location>
        <begin position="653"/>
        <end position="664"/>
    </location>
</feature>
<feature type="region of interest" description="Disordered" evidence="2">
    <location>
        <begin position="65"/>
        <end position="125"/>
    </location>
</feature>
<feature type="domain" description="Reverse transcriptase Ty1/copia-type" evidence="3">
    <location>
        <begin position="203"/>
        <end position="334"/>
    </location>
</feature>
<name>A0A6L2MF64_TANCI</name>
<proteinExistence type="predicted"/>
<dbReference type="Pfam" id="PF25597">
    <property type="entry name" value="SH3_retrovirus"/>
    <property type="match status" value="1"/>
</dbReference>
<feature type="domain" description="Retroviral polymerase SH3-like" evidence="4">
    <location>
        <begin position="11"/>
        <end position="57"/>
    </location>
</feature>
<reference evidence="5" key="1">
    <citation type="journal article" date="2019" name="Sci. Rep.">
        <title>Draft genome of Tanacetum cinerariifolium, the natural source of mosquito coil.</title>
        <authorList>
            <person name="Yamashiro T."/>
            <person name="Shiraishi A."/>
            <person name="Satake H."/>
            <person name="Nakayama K."/>
        </authorList>
    </citation>
    <scope>NUCLEOTIDE SEQUENCE</scope>
</reference>
<keyword evidence="1" id="KW-0175">Coiled coil</keyword>
<gene>
    <name evidence="5" type="ORF">Tci_044614</name>
</gene>
<dbReference type="InterPro" id="IPR057670">
    <property type="entry name" value="SH3_retrovirus"/>
</dbReference>
<protein>
    <submittedName>
        <fullName evidence="5">Uncharacterized protein</fullName>
    </submittedName>
</protein>
<dbReference type="SUPFAM" id="SSF56672">
    <property type="entry name" value="DNA/RNA polymerases"/>
    <property type="match status" value="1"/>
</dbReference>
<sequence>MLLVKNYRFGCNVTILNTIDQLGKFDGKSDSGFLVGYSLNSKAFRVYNLETKRVEENLHKELKKLKRQEKEANDAARKETTHETQDVNTNSTNLLNAVSAPVSDVGPSRALNDDEPSYPDNPSMSHLEDIYASPSAGIFTNSSYDNEGVVTNFNNLETTVNVSPTPTTRIHTIHPKTQILRDHMSAVRTRSKVKKNFEPHAFKVWVLVDLYFGKIGTKWVYRNNKNERGVVVRNKVRLVAQGHRREDGIDYDEVFAPVARIEAIRIFLAFASYMGFIVYQMDVKSAFLYGTIDEEVYVIQPPGFVDPKFSNKVYKVVKALYGLHQAPRAWSSKRKMKPLVKDEEAADVDVNLYRSMIGSLMYLTASRPDIMFTVCACLRFQVTPKTSHLQAVKRIFRYLKGQPKLGLWKSTIGGCQFLGRRLISWQCKKQTIMANSTIEAEYVAVVHCRGQVLWIQNQLLDYGFNLMNTNIYIDNESTICIVKNPVFHSKSKHIEIRHHFIRDAYEKKLIQVLKIHTNDNVAALLTKGFDVSSKELASPKQTALGKDESNPLIVDSLLKTIWSSMHHVIAIKQWLFQRNDCCALVLKPPPGMNLAALWHQQSSALPQTRSLTSQGEAQDDVSIPTAPSTFKPYKKHKSKKQQPITPKVPSLAPSPQHTIPSPTNDLIPDADKDSLKFQELMDLYIRLVHKLEEEIRILKETSFKSAKVDTATPAKAYNLDLQHSEKVLSMQDTDEEKPTKVEEVLKVVKAIKLMTEVVTNAQPATTAAQVPMPSDPRRRRYVIIQDPEETTTLVIVHSEVQSKEKGKGILIEEPKPLKGQVQIDMDEAFARQLEAELNANGNQNDVIEQVKRSEKQDNAVMKYQPLKRKHVTDAQARKNMMIYLKNMAGFKIDFFKGMTYSEIRPIFEKHYNSIQAFLKKEEEEVTVQEKIQEPKPLKGQAQIDMDEAFARQLEVELNANINWNDVIEQVKRNEKQDNAETTKKQRMDEEAEELKRHLQIVANNDDDVYTEATPLASKKLVKKRFETTEPKNYSDDFLLNTLKIMFEKPNVEANVWRDQKSRYRLAKVKSWKLFESYGVHIIAFITTQTILLVEKKYPLTHFTLQQMLDNVRLEIKEDSEMSLELLRLVRR</sequence>
<evidence type="ECO:0000259" key="3">
    <source>
        <dbReference type="Pfam" id="PF07727"/>
    </source>
</evidence>
<dbReference type="InterPro" id="IPR043502">
    <property type="entry name" value="DNA/RNA_pol_sf"/>
</dbReference>
<feature type="coiled-coil region" evidence="1">
    <location>
        <begin position="972"/>
        <end position="1004"/>
    </location>
</feature>
<evidence type="ECO:0000256" key="2">
    <source>
        <dbReference type="SAM" id="MobiDB-lite"/>
    </source>
</evidence>
<feature type="compositionally biased region" description="Basic and acidic residues" evidence="2">
    <location>
        <begin position="68"/>
        <end position="85"/>
    </location>
</feature>